<dbReference type="EMBL" id="MU154644">
    <property type="protein sequence ID" value="KAF9490340.1"/>
    <property type="molecule type" value="Genomic_DNA"/>
</dbReference>
<sequence length="170" mass="18624">MRKRTRAFANKGNENFNFGQCIHFVNDKSFDPFLSLLLWVNQDVVLTNLGFQIVYVKAGIPTIGMLLAHDTGPPGAGSVALMGTPNFAVLEPSAENCPQVQNESPCHPSPSKGWRNSRTAVGNGHATLIATERRHTALYTSSKRHQKRGEFSDACTHCSDAKYVPQIQLG</sequence>
<reference evidence="1" key="1">
    <citation type="submission" date="2020-11" db="EMBL/GenBank/DDBJ databases">
        <authorList>
            <consortium name="DOE Joint Genome Institute"/>
            <person name="Ahrendt S."/>
            <person name="Riley R."/>
            <person name="Andreopoulos W."/>
            <person name="Labutti K."/>
            <person name="Pangilinan J."/>
            <person name="Ruiz-Duenas F.J."/>
            <person name="Barrasa J.M."/>
            <person name="Sanchez-Garcia M."/>
            <person name="Camarero S."/>
            <person name="Miyauchi S."/>
            <person name="Serrano A."/>
            <person name="Linde D."/>
            <person name="Babiker R."/>
            <person name="Drula E."/>
            <person name="Ayuso-Fernandez I."/>
            <person name="Pacheco R."/>
            <person name="Padilla G."/>
            <person name="Ferreira P."/>
            <person name="Barriuso J."/>
            <person name="Kellner H."/>
            <person name="Castanera R."/>
            <person name="Alfaro M."/>
            <person name="Ramirez L."/>
            <person name="Pisabarro A.G."/>
            <person name="Kuo A."/>
            <person name="Tritt A."/>
            <person name="Lipzen A."/>
            <person name="He G."/>
            <person name="Yan M."/>
            <person name="Ng V."/>
            <person name="Cullen D."/>
            <person name="Martin F."/>
            <person name="Rosso M.-N."/>
            <person name="Henrissat B."/>
            <person name="Hibbett D."/>
            <person name="Martinez A.T."/>
            <person name="Grigoriev I.V."/>
        </authorList>
    </citation>
    <scope>NUCLEOTIDE SEQUENCE</scope>
    <source>
        <strain evidence="1">ATCC 90797</strain>
    </source>
</reference>
<comment type="caution">
    <text evidence="1">The sequence shown here is derived from an EMBL/GenBank/DDBJ whole genome shotgun (WGS) entry which is preliminary data.</text>
</comment>
<organism evidence="1 2">
    <name type="scientific">Pleurotus eryngii</name>
    <name type="common">Boletus of the steppes</name>
    <dbReference type="NCBI Taxonomy" id="5323"/>
    <lineage>
        <taxon>Eukaryota</taxon>
        <taxon>Fungi</taxon>
        <taxon>Dikarya</taxon>
        <taxon>Basidiomycota</taxon>
        <taxon>Agaricomycotina</taxon>
        <taxon>Agaricomycetes</taxon>
        <taxon>Agaricomycetidae</taxon>
        <taxon>Agaricales</taxon>
        <taxon>Pleurotineae</taxon>
        <taxon>Pleurotaceae</taxon>
        <taxon>Pleurotus</taxon>
    </lineage>
</organism>
<accession>A0A9P5ZMZ9</accession>
<keyword evidence="2" id="KW-1185">Reference proteome</keyword>
<evidence type="ECO:0000313" key="1">
    <source>
        <dbReference type="EMBL" id="KAF9490340.1"/>
    </source>
</evidence>
<evidence type="ECO:0000313" key="2">
    <source>
        <dbReference type="Proteomes" id="UP000807025"/>
    </source>
</evidence>
<name>A0A9P5ZMZ9_PLEER</name>
<proteinExistence type="predicted"/>
<gene>
    <name evidence="1" type="ORF">BDN71DRAFT_199429</name>
</gene>
<dbReference type="AlphaFoldDB" id="A0A9P5ZMZ9"/>
<protein>
    <submittedName>
        <fullName evidence="1">Uncharacterized protein</fullName>
    </submittedName>
</protein>
<dbReference type="Proteomes" id="UP000807025">
    <property type="component" value="Unassembled WGS sequence"/>
</dbReference>